<evidence type="ECO:0008006" key="4">
    <source>
        <dbReference type="Google" id="ProtNLM"/>
    </source>
</evidence>
<evidence type="ECO:0000313" key="2">
    <source>
        <dbReference type="EMBL" id="GAA4357488.1"/>
    </source>
</evidence>
<name>A0ABP8IF99_9BACT</name>
<organism evidence="2 3">
    <name type="scientific">Hymenobacter saemangeumensis</name>
    <dbReference type="NCBI Taxonomy" id="1084522"/>
    <lineage>
        <taxon>Bacteria</taxon>
        <taxon>Pseudomonadati</taxon>
        <taxon>Bacteroidota</taxon>
        <taxon>Cytophagia</taxon>
        <taxon>Cytophagales</taxon>
        <taxon>Hymenobacteraceae</taxon>
        <taxon>Hymenobacter</taxon>
    </lineage>
</organism>
<protein>
    <recommendedName>
        <fullName evidence="4">T9SS type A sorting domain-containing protein</fullName>
    </recommendedName>
</protein>
<keyword evidence="1" id="KW-0732">Signal</keyword>
<feature type="signal peptide" evidence="1">
    <location>
        <begin position="1"/>
        <end position="31"/>
    </location>
</feature>
<comment type="caution">
    <text evidence="2">The sequence shown here is derived from an EMBL/GenBank/DDBJ whole genome shotgun (WGS) entry which is preliminary data.</text>
</comment>
<feature type="chain" id="PRO_5047245096" description="T9SS type A sorting domain-containing protein" evidence="1">
    <location>
        <begin position="32"/>
        <end position="600"/>
    </location>
</feature>
<dbReference type="Proteomes" id="UP001501153">
    <property type="component" value="Unassembled WGS sequence"/>
</dbReference>
<dbReference type="NCBIfam" id="TIGR04183">
    <property type="entry name" value="Por_Secre_tail"/>
    <property type="match status" value="1"/>
</dbReference>
<keyword evidence="3" id="KW-1185">Reference proteome</keyword>
<dbReference type="EMBL" id="BAABGZ010000023">
    <property type="protein sequence ID" value="GAA4357488.1"/>
    <property type="molecule type" value="Genomic_DNA"/>
</dbReference>
<dbReference type="InterPro" id="IPR026444">
    <property type="entry name" value="Secre_tail"/>
</dbReference>
<evidence type="ECO:0000313" key="3">
    <source>
        <dbReference type="Proteomes" id="UP001501153"/>
    </source>
</evidence>
<accession>A0ABP8IF99</accession>
<gene>
    <name evidence="2" type="ORF">GCM10023185_22250</name>
</gene>
<evidence type="ECO:0000256" key="1">
    <source>
        <dbReference type="SAM" id="SignalP"/>
    </source>
</evidence>
<reference evidence="3" key="1">
    <citation type="journal article" date="2019" name="Int. J. Syst. Evol. Microbiol.">
        <title>The Global Catalogue of Microorganisms (GCM) 10K type strain sequencing project: providing services to taxonomists for standard genome sequencing and annotation.</title>
        <authorList>
            <consortium name="The Broad Institute Genomics Platform"/>
            <consortium name="The Broad Institute Genome Sequencing Center for Infectious Disease"/>
            <person name="Wu L."/>
            <person name="Ma J."/>
        </authorList>
    </citation>
    <scope>NUCLEOTIDE SEQUENCE [LARGE SCALE GENOMIC DNA]</scope>
    <source>
        <strain evidence="3">JCM 17923</strain>
    </source>
</reference>
<proteinExistence type="predicted"/>
<sequence length="600" mass="64711">MQLHRLIRILFRNTWLLSGWLLAGWPGLAQAQQPAGTTALVVPYSTLPPVGGSRALNTAAPYERGAILLMRNEIRGVLPNTSLVSLGIDANNPPWPVQAAVTGNLRVWLRNSTDARYHLNDTWSLLLSQQPTPFQQVYNGPLTINPSGPSDISFQVPFTYTGGSLYVAYEWENPTPSMYGMQFLSSAGAAYNPWWHGSTGTSGFPAQLRDSSLVRPRLRLGYPSPARDAAIVWAEGIGELPVQSSGVLPYPVKVLVRNQGSQPLLNLPVSLVPGINAAPGSGTTTVLPSLAPGAEAYVRLPGLVPQAVGGFTYYTVQLPPDQNPTNDVWADSTVATTHEISYVRGFPFAVNVYLLFTQGIGGGMVGGTMLTRFPLHAPAQVSSLRLFLSHDRRSVGETVYGVVLDEAGHLLGRSANHVITAADQDNWLLCSLPTPVPVTGRSFFVGLAQLPHPAGGLFPPSHDPLTYQLEEFPRDSTCYIAVGDSAIRGLKYPRHVPQSRMRFMIEASLQAAPLAIRAAAPWLELWPNPAREAVQLRLPAGTGAARATLLDATGRAVKAEVSLRVAANQATFLLPDLPPGLYVLRVSTAGWQLSKRIMVE</sequence>